<keyword evidence="1" id="KW-0805">Transcription regulation</keyword>
<dbReference type="Gene3D" id="1.10.10.10">
    <property type="entry name" value="Winged helix-like DNA-binding domain superfamily/Winged helix DNA-binding domain"/>
    <property type="match status" value="1"/>
</dbReference>
<dbReference type="RefSeq" id="WP_097928756.1">
    <property type="nucleotide sequence ID" value="NZ_OCTN01000001.1"/>
</dbReference>
<dbReference type="PANTHER" id="PTHR38465:SF1">
    <property type="entry name" value="HTH-TYPE TRANSCRIPTIONAL REGULATOR MJ1563-RELATED"/>
    <property type="match status" value="1"/>
</dbReference>
<dbReference type="EMBL" id="OCTN01000001">
    <property type="protein sequence ID" value="SOH93237.1"/>
    <property type="molecule type" value="Genomic_DNA"/>
</dbReference>
<dbReference type="InterPro" id="IPR036390">
    <property type="entry name" value="WH_DNA-bd_sf"/>
</dbReference>
<gene>
    <name evidence="4" type="ORF">SAMN06273572_1011093</name>
</gene>
<evidence type="ECO:0000313" key="4">
    <source>
        <dbReference type="EMBL" id="SOH93237.1"/>
    </source>
</evidence>
<dbReference type="InterPro" id="IPR036388">
    <property type="entry name" value="WH-like_DNA-bd_sf"/>
</dbReference>
<keyword evidence="5" id="KW-1185">Reference proteome</keyword>
<dbReference type="SUPFAM" id="SSF46785">
    <property type="entry name" value="Winged helix' DNA-binding domain"/>
    <property type="match status" value="1"/>
</dbReference>
<sequence length="152" mass="17456">MSTKPDPRTAFIKHFSEFITDAGMSPIARRIFATLHYDGTVRSLNSLAQELSVSRASISTNARKLIEMGFLEHLRQTGDRQDYYKIHDDAFSSLLSKIHQHLSQMTELLHYIEKNQTDAARISRLKHFVDFHVALTQVIHDFTDRKSLNDGP</sequence>
<evidence type="ECO:0008006" key="6">
    <source>
        <dbReference type="Google" id="ProtNLM"/>
    </source>
</evidence>
<evidence type="ECO:0000256" key="1">
    <source>
        <dbReference type="ARBA" id="ARBA00023015"/>
    </source>
</evidence>
<dbReference type="Proteomes" id="UP000220034">
    <property type="component" value="Unassembled WGS sequence"/>
</dbReference>
<reference evidence="5" key="1">
    <citation type="submission" date="2017-09" db="EMBL/GenBank/DDBJ databases">
        <authorList>
            <person name="Varghese N."/>
            <person name="Submissions S."/>
        </authorList>
    </citation>
    <scope>NUCLEOTIDE SEQUENCE [LARGE SCALE GENOMIC DNA]</scope>
    <source>
        <strain evidence="5">C7</strain>
    </source>
</reference>
<dbReference type="InterPro" id="IPR052362">
    <property type="entry name" value="HTH-GbsR_regulator"/>
</dbReference>
<evidence type="ECO:0000256" key="3">
    <source>
        <dbReference type="ARBA" id="ARBA00023163"/>
    </source>
</evidence>
<evidence type="ECO:0000256" key="2">
    <source>
        <dbReference type="ARBA" id="ARBA00023125"/>
    </source>
</evidence>
<keyword evidence="3" id="KW-0804">Transcription</keyword>
<name>A0A2C9CPU2_9RHOB</name>
<dbReference type="PANTHER" id="PTHR38465">
    <property type="entry name" value="HTH-TYPE TRANSCRIPTIONAL REGULATOR MJ1563-RELATED"/>
    <property type="match status" value="1"/>
</dbReference>
<dbReference type="OrthoDB" id="2733322at2"/>
<keyword evidence="2" id="KW-0238">DNA-binding</keyword>
<protein>
    <recommendedName>
        <fullName evidence="6">MarR family protein</fullName>
    </recommendedName>
</protein>
<evidence type="ECO:0000313" key="5">
    <source>
        <dbReference type="Proteomes" id="UP000220034"/>
    </source>
</evidence>
<dbReference type="GO" id="GO:0003677">
    <property type="term" value="F:DNA binding"/>
    <property type="evidence" value="ECO:0007669"/>
    <property type="project" value="UniProtKB-KW"/>
</dbReference>
<dbReference type="AlphaFoldDB" id="A0A2C9CPU2"/>
<accession>A0A2C9CPU2</accession>
<proteinExistence type="predicted"/>
<organism evidence="4 5">
    <name type="scientific">Pontivivens marinum</name>
    <dbReference type="NCBI Taxonomy" id="1690039"/>
    <lineage>
        <taxon>Bacteria</taxon>
        <taxon>Pseudomonadati</taxon>
        <taxon>Pseudomonadota</taxon>
        <taxon>Alphaproteobacteria</taxon>
        <taxon>Rhodobacterales</taxon>
        <taxon>Paracoccaceae</taxon>
        <taxon>Pontivivens</taxon>
    </lineage>
</organism>